<keyword evidence="14" id="KW-1185">Reference proteome</keyword>
<proteinExistence type="inferred from homology"/>
<comment type="subcellular location">
    <subcellularLocation>
        <location evidence="1">Cell membrane</location>
        <topology evidence="1">Multi-pass membrane protein</topology>
    </subcellularLocation>
</comment>
<evidence type="ECO:0000256" key="6">
    <source>
        <dbReference type="ARBA" id="ARBA00022989"/>
    </source>
</evidence>
<evidence type="ECO:0000256" key="7">
    <source>
        <dbReference type="ARBA" id="ARBA00023136"/>
    </source>
</evidence>
<evidence type="ECO:0000259" key="12">
    <source>
        <dbReference type="PROSITE" id="PS50111"/>
    </source>
</evidence>
<organism evidence="13 14">
    <name type="scientific">Thioalkalivibrio denitrificans</name>
    <dbReference type="NCBI Taxonomy" id="108003"/>
    <lineage>
        <taxon>Bacteria</taxon>
        <taxon>Pseudomonadati</taxon>
        <taxon>Pseudomonadota</taxon>
        <taxon>Gammaproteobacteria</taxon>
        <taxon>Chromatiales</taxon>
        <taxon>Ectothiorhodospiraceae</taxon>
        <taxon>Thioalkalivibrio</taxon>
    </lineage>
</organism>
<evidence type="ECO:0000256" key="10">
    <source>
        <dbReference type="PROSITE-ProRule" id="PRU00284"/>
    </source>
</evidence>
<evidence type="ECO:0000256" key="3">
    <source>
        <dbReference type="ARBA" id="ARBA00022481"/>
    </source>
</evidence>
<evidence type="ECO:0000256" key="4">
    <source>
        <dbReference type="ARBA" id="ARBA00022500"/>
    </source>
</evidence>
<dbReference type="InterPro" id="IPR004089">
    <property type="entry name" value="MCPsignal_dom"/>
</dbReference>
<accession>A0A1V3NGK9</accession>
<feature type="domain" description="Methyl-accepting transducer" evidence="12">
    <location>
        <begin position="78"/>
        <end position="329"/>
    </location>
</feature>
<evidence type="ECO:0000256" key="9">
    <source>
        <dbReference type="ARBA" id="ARBA00029447"/>
    </source>
</evidence>
<dbReference type="GO" id="GO:0007165">
    <property type="term" value="P:signal transduction"/>
    <property type="evidence" value="ECO:0007669"/>
    <property type="project" value="UniProtKB-KW"/>
</dbReference>
<dbReference type="GO" id="GO:0004888">
    <property type="term" value="F:transmembrane signaling receptor activity"/>
    <property type="evidence" value="ECO:0007669"/>
    <property type="project" value="InterPro"/>
</dbReference>
<dbReference type="InterPro" id="IPR004090">
    <property type="entry name" value="Chemotax_Me-accpt_rcpt"/>
</dbReference>
<evidence type="ECO:0000256" key="11">
    <source>
        <dbReference type="SAM" id="Phobius"/>
    </source>
</evidence>
<protein>
    <recommendedName>
        <fullName evidence="12">Methyl-accepting transducer domain-containing protein</fullName>
    </recommendedName>
</protein>
<keyword evidence="3" id="KW-0488">Methylation</keyword>
<evidence type="ECO:0000256" key="5">
    <source>
        <dbReference type="ARBA" id="ARBA00022692"/>
    </source>
</evidence>
<keyword evidence="7 11" id="KW-0472">Membrane</keyword>
<dbReference type="Gene3D" id="1.10.287.950">
    <property type="entry name" value="Methyl-accepting chemotaxis protein"/>
    <property type="match status" value="1"/>
</dbReference>
<keyword evidence="5 11" id="KW-0812">Transmembrane</keyword>
<evidence type="ECO:0000256" key="2">
    <source>
        <dbReference type="ARBA" id="ARBA00022475"/>
    </source>
</evidence>
<keyword evidence="2" id="KW-1003">Cell membrane</keyword>
<dbReference type="PRINTS" id="PR00260">
    <property type="entry name" value="CHEMTRNSDUCR"/>
</dbReference>
<keyword evidence="4" id="KW-0145">Chemotaxis</keyword>
<evidence type="ECO:0000313" key="13">
    <source>
        <dbReference type="EMBL" id="OOG24237.1"/>
    </source>
</evidence>
<dbReference type="Proteomes" id="UP000189462">
    <property type="component" value="Unassembled WGS sequence"/>
</dbReference>
<feature type="transmembrane region" description="Helical" evidence="11">
    <location>
        <begin position="12"/>
        <end position="45"/>
    </location>
</feature>
<evidence type="ECO:0000256" key="1">
    <source>
        <dbReference type="ARBA" id="ARBA00004651"/>
    </source>
</evidence>
<gene>
    <name evidence="13" type="ORF">B1C78_09125</name>
</gene>
<evidence type="ECO:0000256" key="8">
    <source>
        <dbReference type="ARBA" id="ARBA00023224"/>
    </source>
</evidence>
<dbReference type="Pfam" id="PF00015">
    <property type="entry name" value="MCPsignal"/>
    <property type="match status" value="1"/>
</dbReference>
<dbReference type="GO" id="GO:0006935">
    <property type="term" value="P:chemotaxis"/>
    <property type="evidence" value="ECO:0007669"/>
    <property type="project" value="UniProtKB-KW"/>
</dbReference>
<name>A0A1V3NGK9_9GAMM</name>
<keyword evidence="6 11" id="KW-1133">Transmembrane helix</keyword>
<dbReference type="EMBL" id="MVBK01000049">
    <property type="protein sequence ID" value="OOG24237.1"/>
    <property type="molecule type" value="Genomic_DNA"/>
</dbReference>
<evidence type="ECO:0000313" key="14">
    <source>
        <dbReference type="Proteomes" id="UP000189462"/>
    </source>
</evidence>
<dbReference type="STRING" id="108003.B1C78_09125"/>
<dbReference type="AlphaFoldDB" id="A0A1V3NGK9"/>
<sequence length="386" mass="42482">MEHMSDAQWPRWTGIALAVVLVLMGLVSGAWLQALLALVLGAVIMGGWPTGARPDDAPDPAQALESHRRHHERVLDEVRETVGGEVREVEQEVNRVTSMIGHAVTELSDTFTRLHQLSRQQGDLVRDGIELKDEQGDAMTLSGFMSGFAAKSEDALQLFVDTLVQVSRLSVQTAHHMDDMLGHLDGIFRLLEESRALADQTNLLALNASIEAARAGEAGRGFAVVATEVRGLSQRSAQFNEQIRTQVGETRQAVARVQETVNRMASRDMNETLREKERIQDMFGRAEALSSRMQSSLDTLAMLGPELDEAVATAVRALQFEDMSSQALASASRSLGQLMQLCQELDGAGDGGELAERVRERRETWQRERHCPVSQTSVEEGSVELF</sequence>
<dbReference type="SMART" id="SM00283">
    <property type="entry name" value="MA"/>
    <property type="match status" value="1"/>
</dbReference>
<dbReference type="PANTHER" id="PTHR32089">
    <property type="entry name" value="METHYL-ACCEPTING CHEMOTAXIS PROTEIN MCPB"/>
    <property type="match status" value="1"/>
</dbReference>
<dbReference type="GO" id="GO:0005886">
    <property type="term" value="C:plasma membrane"/>
    <property type="evidence" value="ECO:0007669"/>
    <property type="project" value="UniProtKB-SubCell"/>
</dbReference>
<comment type="similarity">
    <text evidence="9">Belongs to the methyl-accepting chemotaxis (MCP) protein family.</text>
</comment>
<dbReference type="PROSITE" id="PS50111">
    <property type="entry name" value="CHEMOTAXIS_TRANSDUC_2"/>
    <property type="match status" value="1"/>
</dbReference>
<comment type="caution">
    <text evidence="13">The sequence shown here is derived from an EMBL/GenBank/DDBJ whole genome shotgun (WGS) entry which is preliminary data.</text>
</comment>
<dbReference type="SUPFAM" id="SSF58104">
    <property type="entry name" value="Methyl-accepting chemotaxis protein (MCP) signaling domain"/>
    <property type="match status" value="1"/>
</dbReference>
<dbReference type="PANTHER" id="PTHR32089:SF39">
    <property type="entry name" value="METHYL-ACCEPTING CHEMOTAXIS PROTEIN HLYB"/>
    <property type="match status" value="1"/>
</dbReference>
<reference evidence="13 14" key="1">
    <citation type="submission" date="2017-02" db="EMBL/GenBank/DDBJ databases">
        <title>Genomic diversity within the haloalkaliphilic genus Thioalkalivibrio.</title>
        <authorList>
            <person name="Ahn A.-C."/>
            <person name="Meier-Kolthoff J."/>
            <person name="Overmars L."/>
            <person name="Richter M."/>
            <person name="Woyke T."/>
            <person name="Sorokin D.Y."/>
            <person name="Muyzer G."/>
        </authorList>
    </citation>
    <scope>NUCLEOTIDE SEQUENCE [LARGE SCALE GENOMIC DNA]</scope>
    <source>
        <strain evidence="13 14">ALJD</strain>
    </source>
</reference>
<keyword evidence="8 10" id="KW-0807">Transducer</keyword>